<name>A0A429GX16_9CREN</name>
<evidence type="ECO:0000313" key="1">
    <source>
        <dbReference type="EMBL" id="RSN78287.1"/>
    </source>
</evidence>
<protein>
    <submittedName>
        <fullName evidence="1">Uncharacterized protein</fullName>
    </submittedName>
</protein>
<dbReference type="AlphaFoldDB" id="A0A429GX16"/>
<sequence length="309" mass="36587">MERGVVLLKEREEREGERRYIEIHVVIPLPLYERAREIAKLLKNGDKRRWTYIVDEAIRYTLSSPAIDDLDLVRSHLLKPVNNPKDVHLKIDPLLWNELLKRFNYLLYPSLHGVSRLITYILRKYLSSIDEDELKRQKERKKKNIKEENTEKKFIAVLSALRNMGLTIYTGSQVGEPIFNEALQSIGIDTVFKRSFWKRRFEKYGFIEIQRGFRGKRNIVIMKTFDTQADGDCPLYSYRDPVQRIIYTICDILGSQKLPYSMPRLLFEEALHRCGFYAPSTVRKYIRMMRGRGLIKYANRREVVFGLFA</sequence>
<accession>A0A429GX16</accession>
<reference evidence="1 2" key="1">
    <citation type="submission" date="2018-10" db="EMBL/GenBank/DDBJ databases">
        <title>Co-occurring genomic capacity for anaerobic methane metabolism and dissimilatory sulfite reduction discovered in the Korarchaeota.</title>
        <authorList>
            <person name="Mckay L.J."/>
            <person name="Dlakic M."/>
            <person name="Fields M.W."/>
            <person name="Delmont T.O."/>
            <person name="Eren A.M."/>
            <person name="Jay Z.J."/>
            <person name="Klingelsmith K.B."/>
            <person name="Rusch D.B."/>
            <person name="Inskeep W.P."/>
        </authorList>
    </citation>
    <scope>NUCLEOTIDE SEQUENCE [LARGE SCALE GENOMIC DNA]</scope>
    <source>
        <strain evidence="1 2">MDKW</strain>
    </source>
</reference>
<evidence type="ECO:0000313" key="2">
    <source>
        <dbReference type="Proteomes" id="UP000277582"/>
    </source>
</evidence>
<dbReference type="RefSeq" id="WP_125670276.1">
    <property type="nucleotide sequence ID" value="NZ_RCOS01000022.1"/>
</dbReference>
<keyword evidence="2" id="KW-1185">Reference proteome</keyword>
<proteinExistence type="predicted"/>
<dbReference type="Proteomes" id="UP000277582">
    <property type="component" value="Unassembled WGS sequence"/>
</dbReference>
<dbReference type="EMBL" id="RCOS01000022">
    <property type="protein sequence ID" value="RSN78287.1"/>
    <property type="molecule type" value="Genomic_DNA"/>
</dbReference>
<comment type="caution">
    <text evidence="1">The sequence shown here is derived from an EMBL/GenBank/DDBJ whole genome shotgun (WGS) entry which is preliminary data.</text>
</comment>
<organism evidence="1 2">
    <name type="scientific">Candidatus Methanodesulfokora washburnensis</name>
    <dbReference type="NCBI Taxonomy" id="2478471"/>
    <lineage>
        <taxon>Archaea</taxon>
        <taxon>Thermoproteota</taxon>
        <taxon>Candidatus Korarchaeia</taxon>
        <taxon>Candidatus Korarchaeia incertae sedis</taxon>
        <taxon>Candidatus Methanodesulfokora</taxon>
    </lineage>
</organism>
<gene>
    <name evidence="1" type="ORF">D6D85_01370</name>
</gene>